<accession>A0A2K9VD16</accession>
<dbReference type="Proteomes" id="UP000240377">
    <property type="component" value="Segment"/>
</dbReference>
<evidence type="ECO:0000313" key="2">
    <source>
        <dbReference type="Proteomes" id="UP000240377"/>
    </source>
</evidence>
<evidence type="ECO:0000313" key="1">
    <source>
        <dbReference type="EMBL" id="AUV60121.1"/>
    </source>
</evidence>
<organism evidence="1 2">
    <name type="scientific">Lactobacillus phage Semele</name>
    <dbReference type="NCBI Taxonomy" id="2079433"/>
    <lineage>
        <taxon>Viruses</taxon>
        <taxon>Duplodnaviria</taxon>
        <taxon>Heunggongvirae</taxon>
        <taxon>Uroviricota</taxon>
        <taxon>Caudoviricetes</taxon>
        <taxon>Herelleviridae</taxon>
        <taxon>Harbinvirus</taxon>
        <taxon>Harbinvirus semele</taxon>
    </lineage>
</organism>
<reference evidence="1" key="1">
    <citation type="submission" date="2018-01" db="EMBL/GenBank/DDBJ databases">
        <title>Lactobacillus phages that infect wine-derived L. plantarum strains.</title>
        <authorList>
            <person name="Kyrkou I."/>
            <person name="Hestbjerg Hansen L."/>
        </authorList>
    </citation>
    <scope>NUCLEOTIDE SEQUENCE [LARGE SCALE GENOMIC DNA]</scope>
</reference>
<name>A0A2K9VD16_9CAUD</name>
<dbReference type="KEGG" id="vg:54988902"/>
<sequence>MEQLDLFATTTSTTTKKVTRKRKRKVKVTTTTTTTTAQPINQLIIDEELKLKELLSQPKQFDALSGAISWFKSKQYTWYCNTVERPERALRGLQSHLSVSDDKFAKLLANDKVMVGAAKGTYLIYFKK</sequence>
<dbReference type="GeneID" id="54988902"/>
<protein>
    <submittedName>
        <fullName evidence="1">Uncharacterized protein</fullName>
    </submittedName>
</protein>
<keyword evidence="2" id="KW-1185">Reference proteome</keyword>
<proteinExistence type="predicted"/>
<dbReference type="EMBL" id="MG765279">
    <property type="protein sequence ID" value="AUV60121.1"/>
    <property type="molecule type" value="Genomic_DNA"/>
</dbReference>
<dbReference type="RefSeq" id="YP_009798440.1">
    <property type="nucleotide sequence ID" value="NC_047926.1"/>
</dbReference>